<dbReference type="eggNOG" id="COG0841">
    <property type="taxonomic scope" value="Bacteria"/>
</dbReference>
<dbReference type="AlphaFoldDB" id="A0A059FIP0"/>
<keyword evidence="3" id="KW-1185">Reference proteome</keyword>
<feature type="transmembrane region" description="Helical" evidence="1">
    <location>
        <begin position="436"/>
        <end position="458"/>
    </location>
</feature>
<evidence type="ECO:0000313" key="2">
    <source>
        <dbReference type="EMBL" id="KCZ90406.1"/>
    </source>
</evidence>
<dbReference type="PANTHER" id="PTHR32063">
    <property type="match status" value="1"/>
</dbReference>
<feature type="transmembrane region" description="Helical" evidence="1">
    <location>
        <begin position="364"/>
        <end position="382"/>
    </location>
</feature>
<dbReference type="PATRIC" id="fig|1280952.3.peg.837"/>
<dbReference type="GO" id="GO:0042910">
    <property type="term" value="F:xenobiotic transmembrane transporter activity"/>
    <property type="evidence" value="ECO:0007669"/>
    <property type="project" value="TreeGrafter"/>
</dbReference>
<dbReference type="Gene3D" id="3.30.2090.10">
    <property type="entry name" value="Multidrug efflux transporter AcrB TolC docking domain, DN and DC subdomains"/>
    <property type="match status" value="2"/>
</dbReference>
<dbReference type="Gene3D" id="3.30.70.1320">
    <property type="entry name" value="Multidrug efflux transporter AcrB pore domain like"/>
    <property type="match status" value="1"/>
</dbReference>
<accession>A0A059FIP0</accession>
<protein>
    <submittedName>
        <fullName evidence="2">RND efflux transporter</fullName>
    </submittedName>
</protein>
<comment type="caution">
    <text evidence="2">The sequence shown here is derived from an EMBL/GenBank/DDBJ whole genome shotgun (WGS) entry which is preliminary data.</text>
</comment>
<dbReference type="SUPFAM" id="SSF82693">
    <property type="entry name" value="Multidrug efflux transporter AcrB pore domain, PN1, PN2, PC1 and PC2 subdomains"/>
    <property type="match status" value="2"/>
</dbReference>
<feature type="transmembrane region" description="Helical" evidence="1">
    <location>
        <begin position="870"/>
        <end position="889"/>
    </location>
</feature>
<dbReference type="EMBL" id="ARYJ01000002">
    <property type="protein sequence ID" value="KCZ90406.1"/>
    <property type="molecule type" value="Genomic_DNA"/>
</dbReference>
<keyword evidence="1" id="KW-0812">Transmembrane</keyword>
<feature type="transmembrane region" description="Helical" evidence="1">
    <location>
        <begin position="340"/>
        <end position="357"/>
    </location>
</feature>
<keyword evidence="1" id="KW-1133">Transmembrane helix</keyword>
<keyword evidence="1" id="KW-0472">Membrane</keyword>
<dbReference type="Gene3D" id="3.30.70.1430">
    <property type="entry name" value="Multidrug efflux transporter AcrB pore domain"/>
    <property type="match status" value="2"/>
</dbReference>
<feature type="transmembrane region" description="Helical" evidence="1">
    <location>
        <begin position="464"/>
        <end position="494"/>
    </location>
</feature>
<feature type="transmembrane region" description="Helical" evidence="1">
    <location>
        <begin position="967"/>
        <end position="987"/>
    </location>
</feature>
<organism evidence="2 3">
    <name type="scientific">Hyphomonas jannaschiana VP2</name>
    <dbReference type="NCBI Taxonomy" id="1280952"/>
    <lineage>
        <taxon>Bacteria</taxon>
        <taxon>Pseudomonadati</taxon>
        <taxon>Pseudomonadota</taxon>
        <taxon>Alphaproteobacteria</taxon>
        <taxon>Hyphomonadales</taxon>
        <taxon>Hyphomonadaceae</taxon>
        <taxon>Hyphomonas</taxon>
    </lineage>
</organism>
<dbReference type="PRINTS" id="PR00702">
    <property type="entry name" value="ACRIFLAVINRP"/>
</dbReference>
<dbReference type="OrthoDB" id="9798415at2"/>
<name>A0A059FIP0_9PROT</name>
<feature type="transmembrane region" description="Helical" evidence="1">
    <location>
        <begin position="896"/>
        <end position="916"/>
    </location>
</feature>
<dbReference type="STRING" id="1280952.HJA_04226"/>
<dbReference type="SUPFAM" id="SSF82866">
    <property type="entry name" value="Multidrug efflux transporter AcrB transmembrane domain"/>
    <property type="match status" value="2"/>
</dbReference>
<dbReference type="Gene3D" id="1.20.1640.10">
    <property type="entry name" value="Multidrug efflux transporter AcrB transmembrane domain"/>
    <property type="match status" value="2"/>
</dbReference>
<dbReference type="InterPro" id="IPR027463">
    <property type="entry name" value="AcrB_DN_DC_subdom"/>
</dbReference>
<reference evidence="2 3" key="1">
    <citation type="journal article" date="2014" name="Antonie Van Leeuwenhoek">
        <title>Hyphomonas beringensis sp. nov. and Hyphomonas chukchiensis sp. nov., isolated from surface seawater of the Bering Sea and Chukchi Sea.</title>
        <authorList>
            <person name="Li C."/>
            <person name="Lai Q."/>
            <person name="Li G."/>
            <person name="Dong C."/>
            <person name="Wang J."/>
            <person name="Liao Y."/>
            <person name="Shao Z."/>
        </authorList>
    </citation>
    <scope>NUCLEOTIDE SEQUENCE [LARGE SCALE GENOMIC DNA]</scope>
    <source>
        <strain evidence="2 3">VP2</strain>
    </source>
</reference>
<dbReference type="RefSeq" id="WP_035578581.1">
    <property type="nucleotide sequence ID" value="NZ_ARYJ01000002.1"/>
</dbReference>
<dbReference type="Proteomes" id="UP000024816">
    <property type="component" value="Unassembled WGS sequence"/>
</dbReference>
<dbReference type="SUPFAM" id="SSF82714">
    <property type="entry name" value="Multidrug efflux transporter AcrB TolC docking domain, DN and DC subdomains"/>
    <property type="match status" value="2"/>
</dbReference>
<dbReference type="PANTHER" id="PTHR32063:SF18">
    <property type="entry name" value="CATION EFFLUX SYSTEM PROTEIN"/>
    <property type="match status" value="1"/>
</dbReference>
<evidence type="ECO:0000256" key="1">
    <source>
        <dbReference type="SAM" id="Phobius"/>
    </source>
</evidence>
<feature type="transmembrane region" description="Helical" evidence="1">
    <location>
        <begin position="535"/>
        <end position="554"/>
    </location>
</feature>
<evidence type="ECO:0000313" key="3">
    <source>
        <dbReference type="Proteomes" id="UP000024816"/>
    </source>
</evidence>
<proteinExistence type="predicted"/>
<feature type="transmembrane region" description="Helical" evidence="1">
    <location>
        <begin position="12"/>
        <end position="34"/>
    </location>
</feature>
<dbReference type="GO" id="GO:0005886">
    <property type="term" value="C:plasma membrane"/>
    <property type="evidence" value="ECO:0007669"/>
    <property type="project" value="TreeGrafter"/>
</dbReference>
<feature type="transmembrane region" description="Helical" evidence="1">
    <location>
        <begin position="922"/>
        <end position="946"/>
    </location>
</feature>
<dbReference type="Gene3D" id="3.30.70.1440">
    <property type="entry name" value="Multidrug efflux transporter AcrB pore domain"/>
    <property type="match status" value="1"/>
</dbReference>
<gene>
    <name evidence="2" type="ORF">HJA_04226</name>
</gene>
<feature type="transmembrane region" description="Helical" evidence="1">
    <location>
        <begin position="993"/>
        <end position="1019"/>
    </location>
</feature>
<dbReference type="Pfam" id="PF00873">
    <property type="entry name" value="ACR_tran"/>
    <property type="match status" value="1"/>
</dbReference>
<sequence>MTKALSLFYRLPRLTALAMLIMMIGGLGSMLTLGRQEDPTLIERYGSVVAFLPGADAERMEALVTEPLESALMELPEVDEIQSSSRAGVSQISLNIRDDLDATEVDNAWTLVRQKVSQAQAEFPPGVSVPEVTQQYVGAATLVVGIRWESEDAPPLAVMRRLALDLQDRFERLPGTELTETYGLPSEEVRVVMDPDALAATGLSFRQAAAALAAGDSKAPAGRLRAEGGNVGFQIGGEFDSISRVRSVPIIQRGDGTAVRLGDIADVRKGLADPPVNMAFENGARAILIGVYISPGQRVDKWADTAHAVVEDFARDTPPGLSIRTIFDQSKYTNARLNGLAQNLLISALIVFCVLFLTMGWRSALVVGAALPLTVALVLILFKVFGHPLHQMSVTGLVISLGLLIDNAIVVVDDFDQWRVRGLNRLDAIERSLKHLFAPLGASTLTTALAFAPIAMLPGGAGEFIGMIGLSVVFAICSSFFISMTVIPAMAGWFDRTRGWERGEATRPRRWWRDGLTIDFVSDGYRATVEAVLRFPPLGIVLGIAPAILGFWLAGQLPNQFFPQTERDQFQLTLELPPEASLADTEAATRRATELIRSIEGVKDVTWVLGEPAPRVYYNAINNTRGVEGLASGWVQLDNNLRTRQIVADVQRMVRAEFPSARFLALPYEQGPPADAPVEFRILGDDFETLNRLGNETRAVLAQTPGVTYTVASLQLGAPTMKLDADETAAALTGERLTDLAADLNAELEGVQAGSVLEGTEELPVMVIAPDSRRRELSNLRSATVGSGSGGTPLSALGQLSLDPETAVITRWDGQRMNQILAYLEPYTIPAPVLADYQARLDATGFTVPAGYSVVIGGEAENSSEAVTDLASVGVPLILVMAGAIMLVFNSFRMMVLILVTGFLSIGLAFFGVWLFNLPMGFNAIVGSLGLLGISINSSIVVLSLLKADPWAMADDVIRQREIVVDATRHIVATTLTTMGGFIPILLSGDNFWLPLAAGISGGVAGSALLSLYFTPAIFRIMTYKPVRRLFGYRPALPETSGE</sequence>
<dbReference type="InterPro" id="IPR001036">
    <property type="entry name" value="Acrflvin-R"/>
</dbReference>